<dbReference type="Proteomes" id="UP000465306">
    <property type="component" value="Unassembled WGS sequence"/>
</dbReference>
<sequence>MSKGKSDQTESDVEAEHHQSRSRASRDEDGAYVGRKSGDDEFDAGMTGAEARSQDG</sequence>
<evidence type="ECO:0000313" key="5">
    <source>
        <dbReference type="Proteomes" id="UP000663583"/>
    </source>
</evidence>
<protein>
    <submittedName>
        <fullName evidence="3">Uncharacterized protein</fullName>
    </submittedName>
</protein>
<reference evidence="3" key="3">
    <citation type="submission" date="2020-11" db="EMBL/GenBank/DDBJ databases">
        <title>Intraspecies plasmid and genomic variation of Mycobacterium kubicae revealed by the complete genome sequences of two clinical isolates.</title>
        <authorList>
            <person name="Hendrix J.R."/>
            <person name="Epperson L.E."/>
            <person name="Honda J.R."/>
            <person name="Strong M."/>
        </authorList>
    </citation>
    <scope>NUCLEOTIDE SEQUENCE</scope>
    <source>
        <strain evidence="3">JCM 13573</strain>
    </source>
</reference>
<accession>A0AAX1J8C8</accession>
<organism evidence="3 5">
    <name type="scientific">Mycobacterium kubicae</name>
    <dbReference type="NCBI Taxonomy" id="120959"/>
    <lineage>
        <taxon>Bacteria</taxon>
        <taxon>Bacillati</taxon>
        <taxon>Actinomycetota</taxon>
        <taxon>Actinomycetes</taxon>
        <taxon>Mycobacteriales</taxon>
        <taxon>Mycobacteriaceae</taxon>
        <taxon>Mycobacterium</taxon>
        <taxon>Mycobacterium simiae complex</taxon>
    </lineage>
</organism>
<feature type="region of interest" description="Disordered" evidence="1">
    <location>
        <begin position="1"/>
        <end position="56"/>
    </location>
</feature>
<dbReference type="EMBL" id="CP065047">
    <property type="protein sequence ID" value="QPI37715.1"/>
    <property type="molecule type" value="Genomic_DNA"/>
</dbReference>
<dbReference type="EMBL" id="BLKU01000005">
    <property type="protein sequence ID" value="GFG65982.1"/>
    <property type="molecule type" value="Genomic_DNA"/>
</dbReference>
<evidence type="ECO:0000256" key="1">
    <source>
        <dbReference type="SAM" id="MobiDB-lite"/>
    </source>
</evidence>
<dbReference type="RefSeq" id="WP_165612761.1">
    <property type="nucleotide sequence ID" value="NZ_BLKU01000005.1"/>
</dbReference>
<evidence type="ECO:0000313" key="4">
    <source>
        <dbReference type="Proteomes" id="UP000465306"/>
    </source>
</evidence>
<evidence type="ECO:0000313" key="2">
    <source>
        <dbReference type="EMBL" id="GFG65982.1"/>
    </source>
</evidence>
<proteinExistence type="predicted"/>
<name>A0AAX1J8C8_9MYCO</name>
<dbReference type="KEGG" id="mku:I2456_26265"/>
<feature type="compositionally biased region" description="Basic and acidic residues" evidence="1">
    <location>
        <begin position="1"/>
        <end position="29"/>
    </location>
</feature>
<dbReference type="Proteomes" id="UP000663583">
    <property type="component" value="Chromosome"/>
</dbReference>
<gene>
    <name evidence="3" type="ORF">I2456_26265</name>
    <name evidence="2" type="ORF">MKUB_34720</name>
</gene>
<keyword evidence="4" id="KW-1185">Reference proteome</keyword>
<dbReference type="AlphaFoldDB" id="A0AAX1J8C8"/>
<reference evidence="2" key="2">
    <citation type="submission" date="2020-02" db="EMBL/GenBank/DDBJ databases">
        <authorList>
            <person name="Matsumoto Y."/>
            <person name="Kinjo T."/>
            <person name="Motooka D."/>
            <person name="Nabeya D."/>
            <person name="Jung N."/>
            <person name="Uechi K."/>
            <person name="Horii T."/>
            <person name="Iida T."/>
            <person name="Fujita J."/>
            <person name="Nakamura S."/>
        </authorList>
    </citation>
    <scope>NUCLEOTIDE SEQUENCE</scope>
    <source>
        <strain evidence="2">JCM 13573</strain>
    </source>
</reference>
<reference evidence="2 4" key="1">
    <citation type="journal article" date="2019" name="Emerg. Microbes Infect.">
        <title>Comprehensive subspecies identification of 175 nontuberculous mycobacteria species based on 7547 genomic profiles.</title>
        <authorList>
            <person name="Matsumoto Y."/>
            <person name="Kinjo T."/>
            <person name="Motooka D."/>
            <person name="Nabeya D."/>
            <person name="Jung N."/>
            <person name="Uechi K."/>
            <person name="Horii T."/>
            <person name="Iida T."/>
            <person name="Fujita J."/>
            <person name="Nakamura S."/>
        </authorList>
    </citation>
    <scope>NUCLEOTIDE SEQUENCE [LARGE SCALE GENOMIC DNA]</scope>
    <source>
        <strain evidence="2 4">JCM 13573</strain>
    </source>
</reference>
<evidence type="ECO:0000313" key="3">
    <source>
        <dbReference type="EMBL" id="QPI37715.1"/>
    </source>
</evidence>